<evidence type="ECO:0000313" key="2">
    <source>
        <dbReference type="EMBL" id="KAF2969589.1"/>
    </source>
</evidence>
<dbReference type="PANTHER" id="PTHR42080">
    <property type="entry name" value="SRR1 DOMAIN-CONTAINING PROTEIN"/>
    <property type="match status" value="1"/>
</dbReference>
<feature type="compositionally biased region" description="Basic and acidic residues" evidence="1">
    <location>
        <begin position="26"/>
        <end position="42"/>
    </location>
</feature>
<evidence type="ECO:0008006" key="4">
    <source>
        <dbReference type="Google" id="ProtNLM"/>
    </source>
</evidence>
<dbReference type="OrthoDB" id="5230585at2759"/>
<protein>
    <recommendedName>
        <fullName evidence="4">SRR1-like domain-containing protein</fullName>
    </recommendedName>
</protein>
<feature type="region of interest" description="Disordered" evidence="1">
    <location>
        <begin position="333"/>
        <end position="365"/>
    </location>
</feature>
<dbReference type="AlphaFoldDB" id="A0A7C8IQA3"/>
<sequence length="399" mass="44984">MEFDDTGYDGGPSKSNLEVVTTQEEELLRSIPDDIDPQKDEPSGSIPDNIDPQKDEPSGSIPDDIDSREDGLSRSISDDINSREDEPSGGILDKVLSRFLLPPTINKVVCFGLDNDIIGNPMLDGGRWNVREKREGDGSAAEQDDKWGASAFETNSQHLAAVSIKEYIELKYKTEIRLMAQNSAYTQDTMAILRRQGFEILGTSQIQGFLEVDENTVVISLSPNTCVKEILADLARPAVFITLPYHRQDLASYKMDWAGILMADDAGLFDPQTFFHNKLDYDTRRTRAMFREYYKAGPILSDEFHVLVGQAPRWTADVHVYIRKEGSTQLFPGDFVEESDASTEESDSDEFEDDEDMYGASSDENRGVEFALSRLIDENLRSYALTRRSVEERERRRSV</sequence>
<accession>A0A7C8IQA3</accession>
<reference evidence="2 3" key="1">
    <citation type="submission" date="2019-12" db="EMBL/GenBank/DDBJ databases">
        <title>Draft genome sequence of the ascomycete Xylaria multiplex DSM 110363.</title>
        <authorList>
            <person name="Buettner E."/>
            <person name="Kellner H."/>
        </authorList>
    </citation>
    <scope>NUCLEOTIDE SEQUENCE [LARGE SCALE GENOMIC DNA]</scope>
    <source>
        <strain evidence="2 3">DSM 110363</strain>
    </source>
</reference>
<name>A0A7C8IQA3_9PEZI</name>
<keyword evidence="3" id="KW-1185">Reference proteome</keyword>
<dbReference type="EMBL" id="WUBL01000034">
    <property type="protein sequence ID" value="KAF2969589.1"/>
    <property type="molecule type" value="Genomic_DNA"/>
</dbReference>
<feature type="compositionally biased region" description="Acidic residues" evidence="1">
    <location>
        <begin position="335"/>
        <end position="357"/>
    </location>
</feature>
<gene>
    <name evidence="2" type="ORF">GQX73_g3962</name>
</gene>
<dbReference type="InParanoid" id="A0A7C8IQA3"/>
<feature type="compositionally biased region" description="Basic and acidic residues" evidence="1">
    <location>
        <begin position="68"/>
        <end position="86"/>
    </location>
</feature>
<evidence type="ECO:0000313" key="3">
    <source>
        <dbReference type="Proteomes" id="UP000481858"/>
    </source>
</evidence>
<organism evidence="2 3">
    <name type="scientific">Xylaria multiplex</name>
    <dbReference type="NCBI Taxonomy" id="323545"/>
    <lineage>
        <taxon>Eukaryota</taxon>
        <taxon>Fungi</taxon>
        <taxon>Dikarya</taxon>
        <taxon>Ascomycota</taxon>
        <taxon>Pezizomycotina</taxon>
        <taxon>Sordariomycetes</taxon>
        <taxon>Xylariomycetidae</taxon>
        <taxon>Xylariales</taxon>
        <taxon>Xylariaceae</taxon>
        <taxon>Xylaria</taxon>
    </lineage>
</organism>
<dbReference type="PANTHER" id="PTHR42080:SF3">
    <property type="entry name" value="SRR1-LIKE DOMAIN-CONTAINING PROTEIN"/>
    <property type="match status" value="1"/>
</dbReference>
<comment type="caution">
    <text evidence="2">The sequence shown here is derived from an EMBL/GenBank/DDBJ whole genome shotgun (WGS) entry which is preliminary data.</text>
</comment>
<proteinExistence type="predicted"/>
<evidence type="ECO:0000256" key="1">
    <source>
        <dbReference type="SAM" id="MobiDB-lite"/>
    </source>
</evidence>
<dbReference type="Proteomes" id="UP000481858">
    <property type="component" value="Unassembled WGS sequence"/>
</dbReference>
<feature type="region of interest" description="Disordered" evidence="1">
    <location>
        <begin position="1"/>
        <end position="88"/>
    </location>
</feature>